<dbReference type="Pfam" id="PF04082">
    <property type="entry name" value="Fungal_trans"/>
    <property type="match status" value="1"/>
</dbReference>
<evidence type="ECO:0000259" key="8">
    <source>
        <dbReference type="PROSITE" id="PS50048"/>
    </source>
</evidence>
<dbReference type="GO" id="GO:0005634">
    <property type="term" value="C:nucleus"/>
    <property type="evidence" value="ECO:0007669"/>
    <property type="project" value="UniProtKB-SubCell"/>
</dbReference>
<feature type="compositionally biased region" description="Basic and acidic residues" evidence="7">
    <location>
        <begin position="605"/>
        <end position="621"/>
    </location>
</feature>
<dbReference type="PROSITE" id="PS00463">
    <property type="entry name" value="ZN2_CY6_FUNGAL_1"/>
    <property type="match status" value="1"/>
</dbReference>
<reference evidence="9" key="1">
    <citation type="journal article" date="2020" name="Stud. Mycol.">
        <title>101 Dothideomycetes genomes: a test case for predicting lifestyles and emergence of pathogens.</title>
        <authorList>
            <person name="Haridas S."/>
            <person name="Albert R."/>
            <person name="Binder M."/>
            <person name="Bloem J."/>
            <person name="Labutti K."/>
            <person name="Salamov A."/>
            <person name="Andreopoulos B."/>
            <person name="Baker S."/>
            <person name="Barry K."/>
            <person name="Bills G."/>
            <person name="Bluhm B."/>
            <person name="Cannon C."/>
            <person name="Castanera R."/>
            <person name="Culley D."/>
            <person name="Daum C."/>
            <person name="Ezra D."/>
            <person name="Gonzalez J."/>
            <person name="Henrissat B."/>
            <person name="Kuo A."/>
            <person name="Liang C."/>
            <person name="Lipzen A."/>
            <person name="Lutzoni F."/>
            <person name="Magnuson J."/>
            <person name="Mondo S."/>
            <person name="Nolan M."/>
            <person name="Ohm R."/>
            <person name="Pangilinan J."/>
            <person name="Park H.-J."/>
            <person name="Ramirez L."/>
            <person name="Alfaro M."/>
            <person name="Sun H."/>
            <person name="Tritt A."/>
            <person name="Yoshinaga Y."/>
            <person name="Zwiers L.-H."/>
            <person name="Turgeon B."/>
            <person name="Goodwin S."/>
            <person name="Spatafora J."/>
            <person name="Crous P."/>
            <person name="Grigoriev I."/>
        </authorList>
    </citation>
    <scope>NUCLEOTIDE SEQUENCE</scope>
    <source>
        <strain evidence="9">CBS 260.36</strain>
    </source>
</reference>
<proteinExistence type="predicted"/>
<protein>
    <recommendedName>
        <fullName evidence="8">Zn(2)-C6 fungal-type domain-containing protein</fullName>
    </recommendedName>
</protein>
<dbReference type="SUPFAM" id="SSF57701">
    <property type="entry name" value="Zn2/Cys6 DNA-binding domain"/>
    <property type="match status" value="1"/>
</dbReference>
<dbReference type="InterPro" id="IPR051711">
    <property type="entry name" value="Stress_Response_Reg"/>
</dbReference>
<dbReference type="Proteomes" id="UP000799439">
    <property type="component" value="Unassembled WGS sequence"/>
</dbReference>
<dbReference type="PANTHER" id="PTHR47540">
    <property type="entry name" value="THIAMINE REPRESSIBLE GENES REGULATORY PROTEIN THI5"/>
    <property type="match status" value="1"/>
</dbReference>
<dbReference type="GO" id="GO:0045944">
    <property type="term" value="P:positive regulation of transcription by RNA polymerase II"/>
    <property type="evidence" value="ECO:0007669"/>
    <property type="project" value="TreeGrafter"/>
</dbReference>
<dbReference type="GO" id="GO:0006351">
    <property type="term" value="P:DNA-templated transcription"/>
    <property type="evidence" value="ECO:0007669"/>
    <property type="project" value="InterPro"/>
</dbReference>
<dbReference type="SMART" id="SM00906">
    <property type="entry name" value="Fungal_trans"/>
    <property type="match status" value="1"/>
</dbReference>
<dbReference type="Gene3D" id="4.10.240.10">
    <property type="entry name" value="Zn(2)-C6 fungal-type DNA-binding domain"/>
    <property type="match status" value="1"/>
</dbReference>
<evidence type="ECO:0000256" key="1">
    <source>
        <dbReference type="ARBA" id="ARBA00004123"/>
    </source>
</evidence>
<dbReference type="SMART" id="SM00066">
    <property type="entry name" value="GAL4"/>
    <property type="match status" value="1"/>
</dbReference>
<gene>
    <name evidence="9" type="ORF">K461DRAFT_263552</name>
</gene>
<dbReference type="GO" id="GO:0008270">
    <property type="term" value="F:zinc ion binding"/>
    <property type="evidence" value="ECO:0007669"/>
    <property type="project" value="InterPro"/>
</dbReference>
<evidence type="ECO:0000256" key="7">
    <source>
        <dbReference type="SAM" id="MobiDB-lite"/>
    </source>
</evidence>
<feature type="compositionally biased region" description="Polar residues" evidence="7">
    <location>
        <begin position="594"/>
        <end position="603"/>
    </location>
</feature>
<dbReference type="CDD" id="cd00067">
    <property type="entry name" value="GAL4"/>
    <property type="match status" value="1"/>
</dbReference>
<keyword evidence="10" id="KW-1185">Reference proteome</keyword>
<dbReference type="CDD" id="cd12148">
    <property type="entry name" value="fungal_TF_MHR"/>
    <property type="match status" value="1"/>
</dbReference>
<dbReference type="GO" id="GO:0000981">
    <property type="term" value="F:DNA-binding transcription factor activity, RNA polymerase II-specific"/>
    <property type="evidence" value="ECO:0007669"/>
    <property type="project" value="InterPro"/>
</dbReference>
<dbReference type="InterPro" id="IPR007219">
    <property type="entry name" value="XnlR_reg_dom"/>
</dbReference>
<keyword evidence="2" id="KW-0479">Metal-binding</keyword>
<dbReference type="GO" id="GO:0043565">
    <property type="term" value="F:sequence-specific DNA binding"/>
    <property type="evidence" value="ECO:0007669"/>
    <property type="project" value="TreeGrafter"/>
</dbReference>
<name>A0A9P4IVR1_9PEZI</name>
<organism evidence="9 10">
    <name type="scientific">Myriangium duriaei CBS 260.36</name>
    <dbReference type="NCBI Taxonomy" id="1168546"/>
    <lineage>
        <taxon>Eukaryota</taxon>
        <taxon>Fungi</taxon>
        <taxon>Dikarya</taxon>
        <taxon>Ascomycota</taxon>
        <taxon>Pezizomycotina</taxon>
        <taxon>Dothideomycetes</taxon>
        <taxon>Dothideomycetidae</taxon>
        <taxon>Myriangiales</taxon>
        <taxon>Myriangiaceae</taxon>
        <taxon>Myriangium</taxon>
    </lineage>
</organism>
<feature type="region of interest" description="Disordered" evidence="7">
    <location>
        <begin position="594"/>
        <end position="626"/>
    </location>
</feature>
<dbReference type="OrthoDB" id="3364175at2759"/>
<feature type="region of interest" description="Disordered" evidence="7">
    <location>
        <begin position="91"/>
        <end position="114"/>
    </location>
</feature>
<evidence type="ECO:0000256" key="3">
    <source>
        <dbReference type="ARBA" id="ARBA00023015"/>
    </source>
</evidence>
<evidence type="ECO:0000256" key="6">
    <source>
        <dbReference type="ARBA" id="ARBA00023242"/>
    </source>
</evidence>
<keyword evidence="4" id="KW-0238">DNA-binding</keyword>
<comment type="subcellular location">
    <subcellularLocation>
        <location evidence="1">Nucleus</location>
    </subcellularLocation>
</comment>
<dbReference type="InterPro" id="IPR036864">
    <property type="entry name" value="Zn2-C6_fun-type_DNA-bd_sf"/>
</dbReference>
<dbReference type="PANTHER" id="PTHR47540:SF6">
    <property type="entry name" value="ZN(II)2CYS6 TRANSCRIPTION FACTOR (EUROFUNG)"/>
    <property type="match status" value="1"/>
</dbReference>
<dbReference type="PROSITE" id="PS50048">
    <property type="entry name" value="ZN2_CY6_FUNGAL_2"/>
    <property type="match status" value="1"/>
</dbReference>
<keyword evidence="6" id="KW-0539">Nucleus</keyword>
<dbReference type="Pfam" id="PF00172">
    <property type="entry name" value="Zn_clus"/>
    <property type="match status" value="1"/>
</dbReference>
<evidence type="ECO:0000313" key="9">
    <source>
        <dbReference type="EMBL" id="KAF2147618.1"/>
    </source>
</evidence>
<sequence>MSCSLSESGPHVKGNRRNGSISKRSYIACHRCHSHKIKCSGGTPCRGCRSSSKPTQCIYPIRSRKILVPDTYIKALEAENQSLKENVATNSLFTPSSSNADQGGNDNGAGEEGATPIFEDSIRDGCISGISSHVYIGDAACAAFGSRIRHLANGGRYAVDTANATFFDHPVLSRCTQPTFELPSRTYAKVLVQVVSRFVGSDYHFMRPRKFNSELEKVYTNPAETSQNFICRLFGIFALGELYSKKSSIVHQGMPVPGTAFFVQAIALLQDEHERGDVEYIETLLTLSFYSLALNRIKSAYTYVGTALRLSLALGLHRNAPQSPGLSDEAIENRRRVWWTVYTYDRVLTSKLGFPLTFRDEDIDVALPSKTGSSGQELDDFVDPSHFLASIRLSRITGTILTLLYSLPAPKKGQQFVLNVHAVLTSLRQLDHELPETLKENLPTSVAQPRHVSSLRLNFNQCIILTTRPILLHVFRYYMQPTAVGDGVRLVTPSATVSALADACISAARQSHQRLIQLWIDGNLATYGYFDAHYLFSAMVVLCIATTLSPDTDDQDAIETGRELLKSMSEDGNAPASEYLDRLRLVQGDLTERQSLSGQSSHKALNKEQISDEHANPESDITHAPLEDPSLQDFFLDTFDAWGQDISDLIAGQDEELSLLQAFQLSPGRRNE</sequence>
<evidence type="ECO:0000313" key="10">
    <source>
        <dbReference type="Proteomes" id="UP000799439"/>
    </source>
</evidence>
<evidence type="ECO:0000256" key="2">
    <source>
        <dbReference type="ARBA" id="ARBA00022723"/>
    </source>
</evidence>
<dbReference type="EMBL" id="ML996096">
    <property type="protein sequence ID" value="KAF2147618.1"/>
    <property type="molecule type" value="Genomic_DNA"/>
</dbReference>
<comment type="caution">
    <text evidence="9">The sequence shown here is derived from an EMBL/GenBank/DDBJ whole genome shotgun (WGS) entry which is preliminary data.</text>
</comment>
<dbReference type="AlphaFoldDB" id="A0A9P4IVR1"/>
<evidence type="ECO:0000256" key="5">
    <source>
        <dbReference type="ARBA" id="ARBA00023163"/>
    </source>
</evidence>
<feature type="domain" description="Zn(2)-C6 fungal-type" evidence="8">
    <location>
        <begin position="28"/>
        <end position="59"/>
    </location>
</feature>
<evidence type="ECO:0000256" key="4">
    <source>
        <dbReference type="ARBA" id="ARBA00023125"/>
    </source>
</evidence>
<dbReference type="InterPro" id="IPR001138">
    <property type="entry name" value="Zn2Cys6_DnaBD"/>
</dbReference>
<keyword evidence="5" id="KW-0804">Transcription</keyword>
<keyword evidence="3" id="KW-0805">Transcription regulation</keyword>
<accession>A0A9P4IVR1</accession>